<comment type="caution">
    <text evidence="2">The sequence shown here is derived from an EMBL/GenBank/DDBJ whole genome shotgun (WGS) entry which is preliminary data.</text>
</comment>
<accession>A0ABQ6FPC7</accession>
<dbReference type="Gene3D" id="1.10.1740.10">
    <property type="match status" value="1"/>
</dbReference>
<dbReference type="EMBL" id="BSRI01000001">
    <property type="protein sequence ID" value="GLV54374.1"/>
    <property type="molecule type" value="Genomic_DNA"/>
</dbReference>
<keyword evidence="3" id="KW-1185">Reference proteome</keyword>
<dbReference type="SUPFAM" id="SSF88946">
    <property type="entry name" value="Sigma2 domain of RNA polymerase sigma factors"/>
    <property type="match status" value="1"/>
</dbReference>
<organism evidence="2 3">
    <name type="scientific">Dictyobacter halimunensis</name>
    <dbReference type="NCBI Taxonomy" id="3026934"/>
    <lineage>
        <taxon>Bacteria</taxon>
        <taxon>Bacillati</taxon>
        <taxon>Chloroflexota</taxon>
        <taxon>Ktedonobacteria</taxon>
        <taxon>Ktedonobacterales</taxon>
        <taxon>Dictyobacteraceae</taxon>
        <taxon>Dictyobacter</taxon>
    </lineage>
</organism>
<dbReference type="Pfam" id="PF04542">
    <property type="entry name" value="Sigma70_r2"/>
    <property type="match status" value="1"/>
</dbReference>
<evidence type="ECO:0000313" key="2">
    <source>
        <dbReference type="EMBL" id="GLV54374.1"/>
    </source>
</evidence>
<reference evidence="2 3" key="1">
    <citation type="submission" date="2023-02" db="EMBL/GenBank/DDBJ databases">
        <title>Dictyobacter halimunensis sp. nov., a new member of the class Ktedonobacteria from forest soil in a geothermal area.</title>
        <authorList>
            <person name="Rachmania M.K."/>
            <person name="Ningsih F."/>
            <person name="Sakai Y."/>
            <person name="Yabe S."/>
            <person name="Yokota A."/>
            <person name="Sjamsuridzal W."/>
        </authorList>
    </citation>
    <scope>NUCLEOTIDE SEQUENCE [LARGE SCALE GENOMIC DNA]</scope>
    <source>
        <strain evidence="2 3">S3.2.2.5</strain>
    </source>
</reference>
<evidence type="ECO:0000259" key="1">
    <source>
        <dbReference type="Pfam" id="PF04542"/>
    </source>
</evidence>
<sequence>MSQSHAAPSRADAAYHDDFSPQQTLHSQARHGGIQARHALITQYHAPIARYATRLTGRLQHSSCEDLVSEGMLVVIERLEEALSKPNPIAWLLVSARYHMQRYSLLDESDTVPSIETQTPSQRHPLHKELSVAKKLLAKWMTQTVTTEAKIGGVA</sequence>
<dbReference type="InterPro" id="IPR007627">
    <property type="entry name" value="RNA_pol_sigma70_r2"/>
</dbReference>
<dbReference type="InterPro" id="IPR013325">
    <property type="entry name" value="RNA_pol_sigma_r2"/>
</dbReference>
<gene>
    <name evidence="2" type="ORF">KDH_12220</name>
</gene>
<dbReference type="RefSeq" id="WP_338248060.1">
    <property type="nucleotide sequence ID" value="NZ_BSRI01000001.1"/>
</dbReference>
<evidence type="ECO:0000313" key="3">
    <source>
        <dbReference type="Proteomes" id="UP001344906"/>
    </source>
</evidence>
<protein>
    <recommendedName>
        <fullName evidence="1">RNA polymerase sigma-70 region 2 domain-containing protein</fullName>
    </recommendedName>
</protein>
<dbReference type="Proteomes" id="UP001344906">
    <property type="component" value="Unassembled WGS sequence"/>
</dbReference>
<proteinExistence type="predicted"/>
<feature type="domain" description="RNA polymerase sigma-70 region 2" evidence="1">
    <location>
        <begin position="40"/>
        <end position="103"/>
    </location>
</feature>
<name>A0ABQ6FPC7_9CHLR</name>